<dbReference type="AlphaFoldDB" id="A0AAN6SYS5"/>
<keyword evidence="3" id="KW-1185">Reference proteome</keyword>
<evidence type="ECO:0000313" key="2">
    <source>
        <dbReference type="EMBL" id="KAK4098800.1"/>
    </source>
</evidence>
<organism evidence="2 3">
    <name type="scientific">Parathielavia hyrcaniae</name>
    <dbReference type="NCBI Taxonomy" id="113614"/>
    <lineage>
        <taxon>Eukaryota</taxon>
        <taxon>Fungi</taxon>
        <taxon>Dikarya</taxon>
        <taxon>Ascomycota</taxon>
        <taxon>Pezizomycotina</taxon>
        <taxon>Sordariomycetes</taxon>
        <taxon>Sordariomycetidae</taxon>
        <taxon>Sordariales</taxon>
        <taxon>Chaetomiaceae</taxon>
        <taxon>Parathielavia</taxon>
    </lineage>
</organism>
<name>A0AAN6SYS5_9PEZI</name>
<reference evidence="2" key="1">
    <citation type="journal article" date="2023" name="Mol. Phylogenet. Evol.">
        <title>Genome-scale phylogeny and comparative genomics of the fungal order Sordariales.</title>
        <authorList>
            <person name="Hensen N."/>
            <person name="Bonometti L."/>
            <person name="Westerberg I."/>
            <person name="Brannstrom I.O."/>
            <person name="Guillou S."/>
            <person name="Cros-Aarteil S."/>
            <person name="Calhoun S."/>
            <person name="Haridas S."/>
            <person name="Kuo A."/>
            <person name="Mondo S."/>
            <person name="Pangilinan J."/>
            <person name="Riley R."/>
            <person name="LaButti K."/>
            <person name="Andreopoulos B."/>
            <person name="Lipzen A."/>
            <person name="Chen C."/>
            <person name="Yan M."/>
            <person name="Daum C."/>
            <person name="Ng V."/>
            <person name="Clum A."/>
            <person name="Steindorff A."/>
            <person name="Ohm R.A."/>
            <person name="Martin F."/>
            <person name="Silar P."/>
            <person name="Natvig D.O."/>
            <person name="Lalanne C."/>
            <person name="Gautier V."/>
            <person name="Ament-Velasquez S.L."/>
            <person name="Kruys A."/>
            <person name="Hutchinson M.I."/>
            <person name="Powell A.J."/>
            <person name="Barry K."/>
            <person name="Miller A.N."/>
            <person name="Grigoriev I.V."/>
            <person name="Debuchy R."/>
            <person name="Gladieux P."/>
            <person name="Hiltunen Thoren M."/>
            <person name="Johannesson H."/>
        </authorList>
    </citation>
    <scope>NUCLEOTIDE SEQUENCE</scope>
    <source>
        <strain evidence="2">CBS 757.83</strain>
    </source>
</reference>
<dbReference type="EMBL" id="MU863655">
    <property type="protein sequence ID" value="KAK4098800.1"/>
    <property type="molecule type" value="Genomic_DNA"/>
</dbReference>
<protein>
    <submittedName>
        <fullName evidence="2">Uncharacterized protein</fullName>
    </submittedName>
</protein>
<gene>
    <name evidence="2" type="ORF">N658DRAFT_210545</name>
</gene>
<evidence type="ECO:0000256" key="1">
    <source>
        <dbReference type="SAM" id="MobiDB-lite"/>
    </source>
</evidence>
<comment type="caution">
    <text evidence="2">The sequence shown here is derived from an EMBL/GenBank/DDBJ whole genome shotgun (WGS) entry which is preliminary data.</text>
</comment>
<accession>A0AAN6SYS5</accession>
<proteinExistence type="predicted"/>
<evidence type="ECO:0000313" key="3">
    <source>
        <dbReference type="Proteomes" id="UP001305647"/>
    </source>
</evidence>
<dbReference type="Proteomes" id="UP001305647">
    <property type="component" value="Unassembled WGS sequence"/>
</dbReference>
<feature type="compositionally biased region" description="Basic and acidic residues" evidence="1">
    <location>
        <begin position="1"/>
        <end position="15"/>
    </location>
</feature>
<feature type="region of interest" description="Disordered" evidence="1">
    <location>
        <begin position="1"/>
        <end position="51"/>
    </location>
</feature>
<reference evidence="2" key="2">
    <citation type="submission" date="2023-05" db="EMBL/GenBank/DDBJ databases">
        <authorList>
            <consortium name="Lawrence Berkeley National Laboratory"/>
            <person name="Steindorff A."/>
            <person name="Hensen N."/>
            <person name="Bonometti L."/>
            <person name="Westerberg I."/>
            <person name="Brannstrom I.O."/>
            <person name="Guillou S."/>
            <person name="Cros-Aarteil S."/>
            <person name="Calhoun S."/>
            <person name="Haridas S."/>
            <person name="Kuo A."/>
            <person name="Mondo S."/>
            <person name="Pangilinan J."/>
            <person name="Riley R."/>
            <person name="Labutti K."/>
            <person name="Andreopoulos B."/>
            <person name="Lipzen A."/>
            <person name="Chen C."/>
            <person name="Yanf M."/>
            <person name="Daum C."/>
            <person name="Ng V."/>
            <person name="Clum A."/>
            <person name="Ohm R."/>
            <person name="Martin F."/>
            <person name="Silar P."/>
            <person name="Natvig D."/>
            <person name="Lalanne C."/>
            <person name="Gautier V."/>
            <person name="Ament-Velasquez S.L."/>
            <person name="Kruys A."/>
            <person name="Hutchinson M.I."/>
            <person name="Powell A.J."/>
            <person name="Barry K."/>
            <person name="Miller A.N."/>
            <person name="Grigoriev I.V."/>
            <person name="Debuchy R."/>
            <person name="Gladieux P."/>
            <person name="Thoren M.H."/>
            <person name="Johannesson H."/>
        </authorList>
    </citation>
    <scope>NUCLEOTIDE SEQUENCE</scope>
    <source>
        <strain evidence="2">CBS 757.83</strain>
    </source>
</reference>
<sequence>MSDTRGSKRASDHRSPYGTPKRPKPSAPEPGPRATPHTPSDTARPPAPAVPGSACAYLLVGSWSPRSFPVPLDTILVEVSTFDPPQDHPVDALSAIVRGDDIIRPLDDAARYPLDGLTTLFDLSDLQI</sequence>